<dbReference type="Gene3D" id="1.10.10.10">
    <property type="entry name" value="Winged helix-like DNA-binding domain superfamily/Winged helix DNA-binding domain"/>
    <property type="match status" value="1"/>
</dbReference>
<dbReference type="PANTHER" id="PTHR43537:SF5">
    <property type="entry name" value="UXU OPERON TRANSCRIPTIONAL REGULATOR"/>
    <property type="match status" value="1"/>
</dbReference>
<dbReference type="InterPro" id="IPR036388">
    <property type="entry name" value="WH-like_DNA-bd_sf"/>
</dbReference>
<dbReference type="Pfam" id="PF07729">
    <property type="entry name" value="FCD"/>
    <property type="match status" value="1"/>
</dbReference>
<dbReference type="PANTHER" id="PTHR43537">
    <property type="entry name" value="TRANSCRIPTIONAL REGULATOR, GNTR FAMILY"/>
    <property type="match status" value="1"/>
</dbReference>
<gene>
    <name evidence="5" type="ORF">BCO9919_01549</name>
</gene>
<evidence type="ECO:0000256" key="3">
    <source>
        <dbReference type="ARBA" id="ARBA00023163"/>
    </source>
</evidence>
<evidence type="ECO:0000256" key="2">
    <source>
        <dbReference type="ARBA" id="ARBA00023125"/>
    </source>
</evidence>
<evidence type="ECO:0000259" key="4">
    <source>
        <dbReference type="PROSITE" id="PS50949"/>
    </source>
</evidence>
<dbReference type="GO" id="GO:0003677">
    <property type="term" value="F:DNA binding"/>
    <property type="evidence" value="ECO:0007669"/>
    <property type="project" value="UniProtKB-KW"/>
</dbReference>
<dbReference type="Proteomes" id="UP000494322">
    <property type="component" value="Unassembled WGS sequence"/>
</dbReference>
<dbReference type="InterPro" id="IPR000524">
    <property type="entry name" value="Tscrpt_reg_HTH_GntR"/>
</dbReference>
<dbReference type="CDD" id="cd07377">
    <property type="entry name" value="WHTH_GntR"/>
    <property type="match status" value="1"/>
</dbReference>
<keyword evidence="1" id="KW-0805">Transcription regulation</keyword>
<feature type="domain" description="HTH gntR-type" evidence="4">
    <location>
        <begin position="53"/>
        <end position="121"/>
    </location>
</feature>
<dbReference type="SMART" id="SM00345">
    <property type="entry name" value="HTH_GNTR"/>
    <property type="match status" value="1"/>
</dbReference>
<dbReference type="SMART" id="SM00895">
    <property type="entry name" value="FCD"/>
    <property type="match status" value="1"/>
</dbReference>
<evidence type="ECO:0000313" key="6">
    <source>
        <dbReference type="Proteomes" id="UP000494322"/>
    </source>
</evidence>
<dbReference type="InterPro" id="IPR036390">
    <property type="entry name" value="WH_DNA-bd_sf"/>
</dbReference>
<reference evidence="5 6" key="1">
    <citation type="submission" date="2020-04" db="EMBL/GenBank/DDBJ databases">
        <authorList>
            <person name="Depoorter E."/>
        </authorList>
    </citation>
    <scope>NUCLEOTIDE SEQUENCE [LARGE SCALE GENOMIC DNA]</scope>
    <source>
        <strain evidence="5 6">BCC0132</strain>
    </source>
</reference>
<evidence type="ECO:0000313" key="5">
    <source>
        <dbReference type="EMBL" id="CAB3964899.1"/>
    </source>
</evidence>
<dbReference type="Pfam" id="PF00392">
    <property type="entry name" value="GntR"/>
    <property type="match status" value="1"/>
</dbReference>
<keyword evidence="2" id="KW-0238">DNA-binding</keyword>
<accession>A0A6J5IZZ2</accession>
<dbReference type="PRINTS" id="PR00035">
    <property type="entry name" value="HTHGNTR"/>
</dbReference>
<evidence type="ECO:0000256" key="1">
    <source>
        <dbReference type="ARBA" id="ARBA00023015"/>
    </source>
</evidence>
<dbReference type="Gene3D" id="1.20.120.530">
    <property type="entry name" value="GntR ligand-binding domain-like"/>
    <property type="match status" value="1"/>
</dbReference>
<dbReference type="EMBL" id="CABWIK020000006">
    <property type="protein sequence ID" value="CAB3964899.1"/>
    <property type="molecule type" value="Genomic_DNA"/>
</dbReference>
<organism evidence="5 6">
    <name type="scientific">Burkholderia cenocepacia</name>
    <dbReference type="NCBI Taxonomy" id="95486"/>
    <lineage>
        <taxon>Bacteria</taxon>
        <taxon>Pseudomonadati</taxon>
        <taxon>Pseudomonadota</taxon>
        <taxon>Betaproteobacteria</taxon>
        <taxon>Burkholderiales</taxon>
        <taxon>Burkholderiaceae</taxon>
        <taxon>Burkholderia</taxon>
        <taxon>Burkholderia cepacia complex</taxon>
    </lineage>
</organism>
<dbReference type="PROSITE" id="PS50949">
    <property type="entry name" value="HTH_GNTR"/>
    <property type="match status" value="1"/>
</dbReference>
<dbReference type="InterPro" id="IPR008920">
    <property type="entry name" value="TF_FadR/GntR_C"/>
</dbReference>
<dbReference type="AlphaFoldDB" id="A0A6J5IZZ2"/>
<dbReference type="SUPFAM" id="SSF46785">
    <property type="entry name" value="Winged helix' DNA-binding domain"/>
    <property type="match status" value="1"/>
</dbReference>
<dbReference type="GO" id="GO:0003700">
    <property type="term" value="F:DNA-binding transcription factor activity"/>
    <property type="evidence" value="ECO:0007669"/>
    <property type="project" value="InterPro"/>
</dbReference>
<proteinExistence type="predicted"/>
<dbReference type="InterPro" id="IPR011711">
    <property type="entry name" value="GntR_C"/>
</dbReference>
<name>A0A6J5IZZ2_9BURK</name>
<dbReference type="SUPFAM" id="SSF48008">
    <property type="entry name" value="GntR ligand-binding domain-like"/>
    <property type="match status" value="1"/>
</dbReference>
<keyword evidence="3" id="KW-0804">Transcription</keyword>
<protein>
    <submittedName>
        <fullName evidence="5">GntR family transcriptional regulator</fullName>
    </submittedName>
</protein>
<sequence>MRRAGHPAESEAARNWCTILAIRRRDGAGQPVASLSMTDLSSLPASRDTDAADRSYIGLARQIHAMVAAGAFEAGARLPSERSLADQFGVSRTQVREAIIALEVQGIVEVRIGSGIYVSTADAARPVTFEVPRGPGPIETLRARGLIEAEVAALAATERKDADLDRLFFSLTTMREQMDDKVAYDAADRQFHLRIAESTGNTVLLHMVTAMWDCARSDPLWDKIEEHFHSTALREASQEDHQRIFAAIMARDATAARDAMRAHLSRVIAEFTQAWR</sequence>